<comment type="caution">
    <text evidence="2">The sequence shown here is derived from an EMBL/GenBank/DDBJ whole genome shotgun (WGS) entry which is preliminary data.</text>
</comment>
<evidence type="ECO:0008006" key="4">
    <source>
        <dbReference type="Google" id="ProtNLM"/>
    </source>
</evidence>
<evidence type="ECO:0000313" key="3">
    <source>
        <dbReference type="Proteomes" id="UP001295423"/>
    </source>
</evidence>
<dbReference type="SUPFAM" id="SSF52540">
    <property type="entry name" value="P-loop containing nucleoside triphosphate hydrolases"/>
    <property type="match status" value="1"/>
</dbReference>
<dbReference type="AlphaFoldDB" id="A0AAD2G5X4"/>
<protein>
    <recommendedName>
        <fullName evidence="4">Phosphoribulokinase/uridine kinase domain-containing protein</fullName>
    </recommendedName>
</protein>
<dbReference type="Gene3D" id="3.40.50.300">
    <property type="entry name" value="P-loop containing nucleotide triphosphate hydrolases"/>
    <property type="match status" value="1"/>
</dbReference>
<sequence length="324" mass="36439">MAPKGNNSIDTEATSKNAIQQPENKPEAEVMQNVDVETLVERCLKLSHYAIGKQTDTADVLPPLLQCQTASFNEHQQIFVGIAGTPGSGKSFIAHQVCDEINRRNPNGDADAPECVVVGMDGYHHTRKQLKEMAESGHKFKVDHLEDGKFKVKNVTMEYEELMARRGAAFTYCPDSFIRDLGIIKKTGQGSFPEYSREKHDPVPDGVKVQPSNKIILVEGLYLLCLNDPDWQPLRDLWDDTWLIDVSLPETKRRLVKRHLKTWDDRKTEYWGGDDEAAATRKAEANDLINAKCIQENSRDFANLIIKNETIPEDDSNNADCEAA</sequence>
<gene>
    <name evidence="2" type="ORF">CYCCA115_LOCUS20217</name>
</gene>
<evidence type="ECO:0000256" key="1">
    <source>
        <dbReference type="SAM" id="MobiDB-lite"/>
    </source>
</evidence>
<name>A0AAD2G5X4_9STRA</name>
<dbReference type="Proteomes" id="UP001295423">
    <property type="component" value="Unassembled WGS sequence"/>
</dbReference>
<reference evidence="2" key="1">
    <citation type="submission" date="2023-08" db="EMBL/GenBank/DDBJ databases">
        <authorList>
            <person name="Audoor S."/>
            <person name="Bilcke G."/>
        </authorList>
    </citation>
    <scope>NUCLEOTIDE SEQUENCE</scope>
</reference>
<dbReference type="InterPro" id="IPR027417">
    <property type="entry name" value="P-loop_NTPase"/>
</dbReference>
<feature type="compositionally biased region" description="Polar residues" evidence="1">
    <location>
        <begin position="1"/>
        <end position="23"/>
    </location>
</feature>
<dbReference type="PANTHER" id="PTHR10285">
    <property type="entry name" value="URIDINE KINASE"/>
    <property type="match status" value="1"/>
</dbReference>
<feature type="region of interest" description="Disordered" evidence="1">
    <location>
        <begin position="1"/>
        <end position="32"/>
    </location>
</feature>
<evidence type="ECO:0000313" key="2">
    <source>
        <dbReference type="EMBL" id="CAJ1963548.1"/>
    </source>
</evidence>
<organism evidence="2 3">
    <name type="scientific">Cylindrotheca closterium</name>
    <dbReference type="NCBI Taxonomy" id="2856"/>
    <lineage>
        <taxon>Eukaryota</taxon>
        <taxon>Sar</taxon>
        <taxon>Stramenopiles</taxon>
        <taxon>Ochrophyta</taxon>
        <taxon>Bacillariophyta</taxon>
        <taxon>Bacillariophyceae</taxon>
        <taxon>Bacillariophycidae</taxon>
        <taxon>Bacillariales</taxon>
        <taxon>Bacillariaceae</taxon>
        <taxon>Cylindrotheca</taxon>
    </lineage>
</organism>
<proteinExistence type="predicted"/>
<accession>A0AAD2G5X4</accession>
<dbReference type="EMBL" id="CAKOGP040002147">
    <property type="protein sequence ID" value="CAJ1963548.1"/>
    <property type="molecule type" value="Genomic_DNA"/>
</dbReference>
<keyword evidence="3" id="KW-1185">Reference proteome</keyword>